<proteinExistence type="predicted"/>
<evidence type="ECO:0000313" key="1">
    <source>
        <dbReference type="EMBL" id="PDQ36184.1"/>
    </source>
</evidence>
<gene>
    <name evidence="1" type="ORF">B5766_02845</name>
</gene>
<dbReference type="Proteomes" id="UP000219994">
    <property type="component" value="Unassembled WGS sequence"/>
</dbReference>
<organism evidence="1 2">
    <name type="scientific">Candidatus Lumbricidiphila eiseniae</name>
    <dbReference type="NCBI Taxonomy" id="1969409"/>
    <lineage>
        <taxon>Bacteria</taxon>
        <taxon>Bacillati</taxon>
        <taxon>Actinomycetota</taxon>
        <taxon>Actinomycetes</taxon>
        <taxon>Micrococcales</taxon>
        <taxon>Microbacteriaceae</taxon>
        <taxon>Candidatus Lumbricidiphila</taxon>
    </lineage>
</organism>
<reference evidence="2" key="1">
    <citation type="submission" date="2017-03" db="EMBL/GenBank/DDBJ databases">
        <authorList>
            <person name="Lund M.B."/>
        </authorList>
    </citation>
    <scope>NUCLEOTIDE SEQUENCE [LARGE SCALE GENOMIC DNA]</scope>
</reference>
<comment type="caution">
    <text evidence="1">The sequence shown here is derived from an EMBL/GenBank/DDBJ whole genome shotgun (WGS) entry which is preliminary data.</text>
</comment>
<dbReference type="AlphaFoldDB" id="A0A2A6FTG9"/>
<sequence>METAIAAHPLASEPVLQSFEVIKRIGQENAELISEELEARGLPSLDELGKLQVRHGFSWARLHRKRKRLRNKLHLEI</sequence>
<evidence type="ECO:0000313" key="2">
    <source>
        <dbReference type="Proteomes" id="UP000219994"/>
    </source>
</evidence>
<accession>A0A2A6FTG9</accession>
<protein>
    <submittedName>
        <fullName evidence="1">Uncharacterized protein</fullName>
    </submittedName>
</protein>
<name>A0A2A6FTG9_9MICO</name>
<dbReference type="EMBL" id="NAEP01000023">
    <property type="protein sequence ID" value="PDQ36184.1"/>
    <property type="molecule type" value="Genomic_DNA"/>
</dbReference>